<evidence type="ECO:0000313" key="1">
    <source>
        <dbReference type="EMBL" id="KGN46128.1"/>
    </source>
</evidence>
<dbReference type="AlphaFoldDB" id="A0A0A0K9I1"/>
<organism evidence="1 2">
    <name type="scientific">Cucumis sativus</name>
    <name type="common">Cucumber</name>
    <dbReference type="NCBI Taxonomy" id="3659"/>
    <lineage>
        <taxon>Eukaryota</taxon>
        <taxon>Viridiplantae</taxon>
        <taxon>Streptophyta</taxon>
        <taxon>Embryophyta</taxon>
        <taxon>Tracheophyta</taxon>
        <taxon>Spermatophyta</taxon>
        <taxon>Magnoliopsida</taxon>
        <taxon>eudicotyledons</taxon>
        <taxon>Gunneridae</taxon>
        <taxon>Pentapetalae</taxon>
        <taxon>rosids</taxon>
        <taxon>fabids</taxon>
        <taxon>Cucurbitales</taxon>
        <taxon>Cucurbitaceae</taxon>
        <taxon>Benincaseae</taxon>
        <taxon>Cucumis</taxon>
    </lineage>
</organism>
<reference evidence="1 2" key="1">
    <citation type="journal article" date="2009" name="Nat. Genet.">
        <title>The genome of the cucumber, Cucumis sativus L.</title>
        <authorList>
            <person name="Huang S."/>
            <person name="Li R."/>
            <person name="Zhang Z."/>
            <person name="Li L."/>
            <person name="Gu X."/>
            <person name="Fan W."/>
            <person name="Lucas W.J."/>
            <person name="Wang X."/>
            <person name="Xie B."/>
            <person name="Ni P."/>
            <person name="Ren Y."/>
            <person name="Zhu H."/>
            <person name="Li J."/>
            <person name="Lin K."/>
            <person name="Jin W."/>
            <person name="Fei Z."/>
            <person name="Li G."/>
            <person name="Staub J."/>
            <person name="Kilian A."/>
            <person name="van der Vossen E.A."/>
            <person name="Wu Y."/>
            <person name="Guo J."/>
            <person name="He J."/>
            <person name="Jia Z."/>
            <person name="Ren Y."/>
            <person name="Tian G."/>
            <person name="Lu Y."/>
            <person name="Ruan J."/>
            <person name="Qian W."/>
            <person name="Wang M."/>
            <person name="Huang Q."/>
            <person name="Li B."/>
            <person name="Xuan Z."/>
            <person name="Cao J."/>
            <person name="Asan"/>
            <person name="Wu Z."/>
            <person name="Zhang J."/>
            <person name="Cai Q."/>
            <person name="Bai Y."/>
            <person name="Zhao B."/>
            <person name="Han Y."/>
            <person name="Li Y."/>
            <person name="Li X."/>
            <person name="Wang S."/>
            <person name="Shi Q."/>
            <person name="Liu S."/>
            <person name="Cho W.K."/>
            <person name="Kim J.Y."/>
            <person name="Xu Y."/>
            <person name="Heller-Uszynska K."/>
            <person name="Miao H."/>
            <person name="Cheng Z."/>
            <person name="Zhang S."/>
            <person name="Wu J."/>
            <person name="Yang Y."/>
            <person name="Kang H."/>
            <person name="Li M."/>
            <person name="Liang H."/>
            <person name="Ren X."/>
            <person name="Shi Z."/>
            <person name="Wen M."/>
            <person name="Jian M."/>
            <person name="Yang H."/>
            <person name="Zhang G."/>
            <person name="Yang Z."/>
            <person name="Chen R."/>
            <person name="Liu S."/>
            <person name="Li J."/>
            <person name="Ma L."/>
            <person name="Liu H."/>
            <person name="Zhou Y."/>
            <person name="Zhao J."/>
            <person name="Fang X."/>
            <person name="Li G."/>
            <person name="Fang L."/>
            <person name="Li Y."/>
            <person name="Liu D."/>
            <person name="Zheng H."/>
            <person name="Zhang Y."/>
            <person name="Qin N."/>
            <person name="Li Z."/>
            <person name="Yang G."/>
            <person name="Yang S."/>
            <person name="Bolund L."/>
            <person name="Kristiansen K."/>
            <person name="Zheng H."/>
            <person name="Li S."/>
            <person name="Zhang X."/>
            <person name="Yang H."/>
            <person name="Wang J."/>
            <person name="Sun R."/>
            <person name="Zhang B."/>
            <person name="Jiang S."/>
            <person name="Wang J."/>
            <person name="Du Y."/>
            <person name="Li S."/>
        </authorList>
    </citation>
    <scope>NUCLEOTIDE SEQUENCE [LARGE SCALE GENOMIC DNA]</scope>
    <source>
        <strain evidence="2">cv. 9930</strain>
    </source>
</reference>
<gene>
    <name evidence="1" type="ORF">Csa_6G055970</name>
</gene>
<evidence type="ECO:0000313" key="2">
    <source>
        <dbReference type="Proteomes" id="UP000029981"/>
    </source>
</evidence>
<protein>
    <submittedName>
        <fullName evidence="1">Uncharacterized protein</fullName>
    </submittedName>
</protein>
<reference evidence="1 2" key="3">
    <citation type="journal article" date="2010" name="BMC Genomics">
        <title>Transcriptome sequencing and comparative analysis of cucumber flowers with different sex types.</title>
        <authorList>
            <person name="Guo S."/>
            <person name="Zheng Y."/>
            <person name="Joung J.G."/>
            <person name="Liu S."/>
            <person name="Zhang Z."/>
            <person name="Crasta O.R."/>
            <person name="Sobral B.W."/>
            <person name="Xu Y."/>
            <person name="Huang S."/>
            <person name="Fei Z."/>
        </authorList>
    </citation>
    <scope>NUCLEOTIDE SEQUENCE [LARGE SCALE GENOMIC DNA]</scope>
    <source>
        <strain evidence="2">cv. 9930</strain>
    </source>
</reference>
<keyword evidence="2" id="KW-1185">Reference proteome</keyword>
<dbReference type="EMBL" id="CM002927">
    <property type="protein sequence ID" value="KGN46128.1"/>
    <property type="molecule type" value="Genomic_DNA"/>
</dbReference>
<dbReference type="Proteomes" id="UP000029981">
    <property type="component" value="Chromosome 6"/>
</dbReference>
<reference evidence="1 2" key="2">
    <citation type="journal article" date="2009" name="PLoS ONE">
        <title>An integrated genetic and cytogenetic map of the cucumber genome.</title>
        <authorList>
            <person name="Ren Y."/>
            <person name="Zhang Z."/>
            <person name="Liu J."/>
            <person name="Staub J.E."/>
            <person name="Han Y."/>
            <person name="Cheng Z."/>
            <person name="Li X."/>
            <person name="Lu J."/>
            <person name="Miao H."/>
            <person name="Kang H."/>
            <person name="Xie B."/>
            <person name="Gu X."/>
            <person name="Wang X."/>
            <person name="Du Y."/>
            <person name="Jin W."/>
            <person name="Huang S."/>
        </authorList>
    </citation>
    <scope>NUCLEOTIDE SEQUENCE [LARGE SCALE GENOMIC DNA]</scope>
    <source>
        <strain evidence="2">cv. 9930</strain>
    </source>
</reference>
<reference evidence="1 2" key="4">
    <citation type="journal article" date="2011" name="BMC Genomics">
        <title>RNA-Seq improves annotation of protein-coding genes in the cucumber genome.</title>
        <authorList>
            <person name="Li Z."/>
            <person name="Zhang Z."/>
            <person name="Yan P."/>
            <person name="Huang S."/>
            <person name="Fei Z."/>
            <person name="Lin K."/>
        </authorList>
    </citation>
    <scope>NUCLEOTIDE SEQUENCE [LARGE SCALE GENOMIC DNA]</scope>
    <source>
        <strain evidence="2">cv. 9930</strain>
    </source>
</reference>
<name>A0A0A0K9I1_CUCSA</name>
<accession>A0A0A0K9I1</accession>
<sequence>MRFRMTHFQAFGSSSEAPSVSLIEASAIDFLAWASRRDLSASNAGSSKGGSRCVSVPPFLVLSRLKCLLWK</sequence>
<dbReference type="Gramene" id="KGN46128">
    <property type="protein sequence ID" value="KGN46128"/>
    <property type="gene ID" value="Csa_6G055970"/>
</dbReference>
<proteinExistence type="predicted"/>